<feature type="transmembrane region" description="Helical" evidence="2">
    <location>
        <begin position="20"/>
        <end position="41"/>
    </location>
</feature>
<evidence type="ECO:0000313" key="4">
    <source>
        <dbReference type="WBParaSite" id="L893_g27038.t1"/>
    </source>
</evidence>
<keyword evidence="2" id="KW-1133">Transmembrane helix</keyword>
<evidence type="ECO:0000256" key="1">
    <source>
        <dbReference type="SAM" id="MobiDB-lite"/>
    </source>
</evidence>
<feature type="transmembrane region" description="Helical" evidence="2">
    <location>
        <begin position="83"/>
        <end position="101"/>
    </location>
</feature>
<organism evidence="3 4">
    <name type="scientific">Steinernema glaseri</name>
    <dbReference type="NCBI Taxonomy" id="37863"/>
    <lineage>
        <taxon>Eukaryota</taxon>
        <taxon>Metazoa</taxon>
        <taxon>Ecdysozoa</taxon>
        <taxon>Nematoda</taxon>
        <taxon>Chromadorea</taxon>
        <taxon>Rhabditida</taxon>
        <taxon>Tylenchina</taxon>
        <taxon>Panagrolaimomorpha</taxon>
        <taxon>Strongyloidoidea</taxon>
        <taxon>Steinernematidae</taxon>
        <taxon>Steinernema</taxon>
    </lineage>
</organism>
<keyword evidence="3" id="KW-1185">Reference proteome</keyword>
<protein>
    <submittedName>
        <fullName evidence="4">Fibronectin type-II domain-containing protein</fullName>
    </submittedName>
</protein>
<accession>A0A1I7ZKA2</accession>
<proteinExistence type="predicted"/>
<sequence>MPFNLLGNLRSLPPLICQSAVLLLGVPHLYCSCLISTVVAISCQTTDSTKHPAEEGSAQEAGRFKSGHSGGATEGPFRMTTRLLVLVSVALLLAAPVAAQFSPTSGTYLPCYEAERCTEGFHQTDVAADGKTLMCCDDRSKWSNKSVCKERFYFTWGCPDGQEVNEKWFSSGFWWKWCCPVKMQ</sequence>
<keyword evidence="2" id="KW-0812">Transmembrane</keyword>
<dbReference type="Proteomes" id="UP000095287">
    <property type="component" value="Unplaced"/>
</dbReference>
<feature type="region of interest" description="Disordered" evidence="1">
    <location>
        <begin position="50"/>
        <end position="73"/>
    </location>
</feature>
<name>A0A1I7ZKA2_9BILA</name>
<evidence type="ECO:0000256" key="2">
    <source>
        <dbReference type="SAM" id="Phobius"/>
    </source>
</evidence>
<reference evidence="4" key="1">
    <citation type="submission" date="2016-11" db="UniProtKB">
        <authorList>
            <consortium name="WormBaseParasite"/>
        </authorList>
    </citation>
    <scope>IDENTIFICATION</scope>
</reference>
<evidence type="ECO:0000313" key="3">
    <source>
        <dbReference type="Proteomes" id="UP000095287"/>
    </source>
</evidence>
<dbReference type="AlphaFoldDB" id="A0A1I7ZKA2"/>
<keyword evidence="2" id="KW-0472">Membrane</keyword>
<dbReference type="WBParaSite" id="L893_g27038.t1">
    <property type="protein sequence ID" value="L893_g27038.t1"/>
    <property type="gene ID" value="L893_g27038"/>
</dbReference>